<dbReference type="Proteomes" id="UP000510643">
    <property type="component" value="Chromosome"/>
</dbReference>
<name>A0A7H9DSA3_9FLAO</name>
<proteinExistence type="predicted"/>
<protein>
    <submittedName>
        <fullName evidence="1">Uncharacterized protein</fullName>
    </submittedName>
</protein>
<dbReference type="AlphaFoldDB" id="A0A7H9DSA3"/>
<evidence type="ECO:0000313" key="1">
    <source>
        <dbReference type="EMBL" id="QLL58073.1"/>
    </source>
</evidence>
<organism evidence="1 2">
    <name type="scientific">Empedobacter falsenii</name>
    <dbReference type="NCBI Taxonomy" id="343874"/>
    <lineage>
        <taxon>Bacteria</taxon>
        <taxon>Pseudomonadati</taxon>
        <taxon>Bacteroidota</taxon>
        <taxon>Flavobacteriia</taxon>
        <taxon>Flavobacteriales</taxon>
        <taxon>Weeksellaceae</taxon>
        <taxon>Empedobacter</taxon>
    </lineage>
</organism>
<keyword evidence="2" id="KW-1185">Reference proteome</keyword>
<dbReference type="EMBL" id="CP040908">
    <property type="protein sequence ID" value="QLL58073.1"/>
    <property type="molecule type" value="Genomic_DNA"/>
</dbReference>
<dbReference type="KEGG" id="efal:FH779_08255"/>
<evidence type="ECO:0000313" key="2">
    <source>
        <dbReference type="Proteomes" id="UP000510643"/>
    </source>
</evidence>
<accession>A0A7H9DSA3</accession>
<dbReference type="RefSeq" id="WP_185655216.1">
    <property type="nucleotide sequence ID" value="NZ_JACLFP010000001.1"/>
</dbReference>
<reference evidence="1 2" key="1">
    <citation type="submission" date="2019-06" db="EMBL/GenBank/DDBJ databases">
        <title>Emergence of pandrug resistant Empedobacter falsenii in China.</title>
        <authorList>
            <person name="Dong N."/>
            <person name="Chen S."/>
            <person name="Zhang R."/>
        </authorList>
    </citation>
    <scope>NUCLEOTIDE SEQUENCE [LARGE SCALE GENOMIC DNA]</scope>
    <source>
        <strain evidence="1 2">1681-1</strain>
    </source>
</reference>
<sequence length="114" mass="13223">MNFECYNDFQDNKLKVKKGKNTVYHFVAQFKGESFTGKFKDFHDLMIIEVKDKIIQSGYHLTKEWAELPLGSDLYKVSAKNIVLVDSLPISLLNFKQIDDNSLLIDEGYIEIKN</sequence>
<gene>
    <name evidence="1" type="ORF">FH779_08255</name>
</gene>